<protein>
    <submittedName>
        <fullName evidence="2">UDP-N-acetylglucosamine--N-acetylmuramyl-(Pentapeptide) pyrophosphoryl-undecaprenol N-acetylglucosamine transferase</fullName>
        <ecNumber evidence="2">2.4.1.227</ecNumber>
    </submittedName>
</protein>
<proteinExistence type="predicted"/>
<gene>
    <name evidence="2" type="ORF">QE412_001807</name>
</gene>
<organism evidence="2 3">
    <name type="scientific">Microbacterium trichothecenolyticum</name>
    <name type="common">Aureobacterium trichothecenolyticum</name>
    <dbReference type="NCBI Taxonomy" id="69370"/>
    <lineage>
        <taxon>Bacteria</taxon>
        <taxon>Bacillati</taxon>
        <taxon>Actinomycetota</taxon>
        <taxon>Actinomycetes</taxon>
        <taxon>Micrococcales</taxon>
        <taxon>Microbacteriaceae</taxon>
        <taxon>Microbacterium</taxon>
    </lineage>
</organism>
<dbReference type="SUPFAM" id="SSF53756">
    <property type="entry name" value="UDP-Glycosyltransferase/glycogen phosphorylase"/>
    <property type="match status" value="1"/>
</dbReference>
<dbReference type="EC" id="2.4.1.227" evidence="2"/>
<keyword evidence="2" id="KW-0328">Glycosyltransferase</keyword>
<accession>A0ABU0TU99</accession>
<sequence length="303" mass="33361">MIDDIFGGRKALLLASTGGHLAQLHRLTQMSPVSEDSVWVTFDSPQSRSLLEGARTLFIDYIPPRGWRQILSATGAIRHTLKSEPFETIVSTGAGIALATHVTSALRGRAPVYIESVSRVTGPSTTGLILERVPGVRRFSQHRWGHQRRGWTTAFSVLDTFTPSATSRVDAPRSFFVTLGTIKPYEFAELVKVVEKSLPDDAEIVWQLGATTYQPTRGTVFTQMSGSEFDAAVRKADVVITHAGVGTLIALVESGADVIAVPRRKFRHEHVDDHQLQIAEEFASRGLIRVREADELSTLLRSF</sequence>
<dbReference type="RefSeq" id="WP_307482519.1">
    <property type="nucleotide sequence ID" value="NZ_JAUTBF010000001.1"/>
</dbReference>
<name>A0ABU0TU99_MICTR</name>
<evidence type="ECO:0000313" key="2">
    <source>
        <dbReference type="EMBL" id="MDQ1123234.1"/>
    </source>
</evidence>
<keyword evidence="3" id="KW-1185">Reference proteome</keyword>
<dbReference type="Proteomes" id="UP001226691">
    <property type="component" value="Unassembled WGS sequence"/>
</dbReference>
<dbReference type="EMBL" id="JAUTBF010000001">
    <property type="protein sequence ID" value="MDQ1123234.1"/>
    <property type="molecule type" value="Genomic_DNA"/>
</dbReference>
<keyword evidence="2" id="KW-0808">Transferase</keyword>
<evidence type="ECO:0000313" key="3">
    <source>
        <dbReference type="Proteomes" id="UP001226691"/>
    </source>
</evidence>
<dbReference type="InterPro" id="IPR007235">
    <property type="entry name" value="Glyco_trans_28_C"/>
</dbReference>
<dbReference type="Pfam" id="PF04101">
    <property type="entry name" value="Glyco_tran_28_C"/>
    <property type="match status" value="1"/>
</dbReference>
<evidence type="ECO:0000259" key="1">
    <source>
        <dbReference type="Pfam" id="PF04101"/>
    </source>
</evidence>
<comment type="caution">
    <text evidence="2">The sequence shown here is derived from an EMBL/GenBank/DDBJ whole genome shotgun (WGS) entry which is preliminary data.</text>
</comment>
<dbReference type="GO" id="GO:0016757">
    <property type="term" value="F:glycosyltransferase activity"/>
    <property type="evidence" value="ECO:0007669"/>
    <property type="project" value="UniProtKB-KW"/>
</dbReference>
<feature type="domain" description="Glycosyl transferase family 28 C-terminal" evidence="1">
    <location>
        <begin position="176"/>
        <end position="287"/>
    </location>
</feature>
<dbReference type="Gene3D" id="3.40.50.2000">
    <property type="entry name" value="Glycogen Phosphorylase B"/>
    <property type="match status" value="1"/>
</dbReference>
<reference evidence="2 3" key="1">
    <citation type="submission" date="2023-07" db="EMBL/GenBank/DDBJ databases">
        <title>Functional and genomic diversity of the sorghum phyllosphere microbiome.</title>
        <authorList>
            <person name="Shade A."/>
        </authorList>
    </citation>
    <scope>NUCLEOTIDE SEQUENCE [LARGE SCALE GENOMIC DNA]</scope>
    <source>
        <strain evidence="2 3">SORGH_AS_1207</strain>
    </source>
</reference>